<dbReference type="PRINTS" id="PR01641">
    <property type="entry name" value="PROMCHFAMILY"/>
</dbReference>
<proteinExistence type="predicted"/>
<protein>
    <submittedName>
        <fullName evidence="3">MCH protein</fullName>
    </submittedName>
</protein>
<evidence type="ECO:0000313" key="3">
    <source>
        <dbReference type="EMBL" id="NXN97136.1"/>
    </source>
</evidence>
<keyword evidence="1 2" id="KW-0732">Signal</keyword>
<keyword evidence="4" id="KW-1185">Reference proteome</keyword>
<dbReference type="OrthoDB" id="8639774at2759"/>
<dbReference type="GO" id="GO:0045202">
    <property type="term" value="C:synapse"/>
    <property type="evidence" value="ECO:0007669"/>
    <property type="project" value="GOC"/>
</dbReference>
<gene>
    <name evidence="3" type="primary">Pmch</name>
    <name evidence="3" type="ORF">RHICYA_R00514</name>
</gene>
<dbReference type="AlphaFoldDB" id="A0A7L1ND62"/>
<evidence type="ECO:0000313" key="4">
    <source>
        <dbReference type="Proteomes" id="UP000565785"/>
    </source>
</evidence>
<dbReference type="GO" id="GO:0007268">
    <property type="term" value="P:chemical synaptic transmission"/>
    <property type="evidence" value="ECO:0007669"/>
    <property type="project" value="InterPro"/>
</dbReference>
<feature type="signal peptide" evidence="2">
    <location>
        <begin position="1"/>
        <end position="17"/>
    </location>
</feature>
<dbReference type="GO" id="GO:0031777">
    <property type="term" value="F:type 1 melanin-concentrating hormone receptor binding"/>
    <property type="evidence" value="ECO:0007669"/>
    <property type="project" value="TreeGrafter"/>
</dbReference>
<accession>A0A7L1ND62</accession>
<comment type="caution">
    <text evidence="3">The sequence shown here is derived from an EMBL/GenBank/DDBJ whole genome shotgun (WGS) entry which is preliminary data.</text>
</comment>
<feature type="non-terminal residue" evidence="3">
    <location>
        <position position="1"/>
    </location>
</feature>
<dbReference type="Pfam" id="PF05824">
    <property type="entry name" value="Pro-MCH"/>
    <property type="match status" value="1"/>
</dbReference>
<feature type="non-terminal residue" evidence="3">
    <location>
        <position position="164"/>
    </location>
</feature>
<dbReference type="PANTHER" id="PTHR12091:SF0">
    <property type="entry name" value="PRO-MCH"/>
    <property type="match status" value="1"/>
</dbReference>
<dbReference type="PANTHER" id="PTHR12091">
    <property type="entry name" value="MELANIN-CONCENTRATING HORMONE"/>
    <property type="match status" value="1"/>
</dbReference>
<dbReference type="EMBL" id="VXBP01004762">
    <property type="protein sequence ID" value="NXN97136.1"/>
    <property type="molecule type" value="Genomic_DNA"/>
</dbReference>
<feature type="chain" id="PRO_5029848127" evidence="2">
    <location>
        <begin position="18"/>
        <end position="164"/>
    </location>
</feature>
<dbReference type="Proteomes" id="UP000565785">
    <property type="component" value="Unassembled WGS sequence"/>
</dbReference>
<reference evidence="3 4" key="1">
    <citation type="submission" date="2019-09" db="EMBL/GenBank/DDBJ databases">
        <title>Bird 10,000 Genomes (B10K) Project - Family phase.</title>
        <authorList>
            <person name="Zhang G."/>
        </authorList>
    </citation>
    <scope>NUCLEOTIDE SEQUENCE [LARGE SCALE GENOMIC DNA]</scope>
    <source>
        <strain evidence="3">B10K-DU-002-35</strain>
        <tissue evidence="3">Muscle</tissue>
    </source>
</reference>
<organism evidence="3 4">
    <name type="scientific">Rhinopomastus cyanomelas</name>
    <name type="common">Common scimitarbill</name>
    <dbReference type="NCBI Taxonomy" id="113115"/>
    <lineage>
        <taxon>Eukaryota</taxon>
        <taxon>Metazoa</taxon>
        <taxon>Chordata</taxon>
        <taxon>Craniata</taxon>
        <taxon>Vertebrata</taxon>
        <taxon>Euteleostomi</taxon>
        <taxon>Archelosauria</taxon>
        <taxon>Archosauria</taxon>
        <taxon>Dinosauria</taxon>
        <taxon>Saurischia</taxon>
        <taxon>Theropoda</taxon>
        <taxon>Coelurosauria</taxon>
        <taxon>Aves</taxon>
        <taxon>Neognathae</taxon>
        <taxon>Neoaves</taxon>
        <taxon>Telluraves</taxon>
        <taxon>Coraciimorphae</taxon>
        <taxon>Bucerotiformes</taxon>
        <taxon>Rhinopomastidae</taxon>
        <taxon>Rhinopomastus</taxon>
    </lineage>
</organism>
<dbReference type="GO" id="GO:0030354">
    <property type="term" value="F:melanin-concentrating hormone activity"/>
    <property type="evidence" value="ECO:0007669"/>
    <property type="project" value="InterPro"/>
</dbReference>
<sequence length="164" mass="18206">MCVSSSLLILSLSFSQGFLLSVSNSLQKVEDADRLLTTLNLGNALRSEDRAVNGAALPLLKRYEAEDSSILDEENDINVKLLAAGSRNGFLHPAMPFSLGRKQLRYLALQGALAFPGDTAVRDIESMQERETAGRENEAKFPVGRRDFDVLRCMLGRVYRPCWQ</sequence>
<name>A0A7L1ND62_RHICY</name>
<dbReference type="InterPro" id="IPR005456">
    <property type="entry name" value="Prepro-melanin_conc_hormone"/>
</dbReference>
<evidence type="ECO:0000256" key="2">
    <source>
        <dbReference type="SAM" id="SignalP"/>
    </source>
</evidence>
<evidence type="ECO:0000256" key="1">
    <source>
        <dbReference type="ARBA" id="ARBA00022729"/>
    </source>
</evidence>